<reference evidence="6" key="1">
    <citation type="submission" date="2021-03" db="EMBL/GenBank/DDBJ databases">
        <title>Bacillus suaedae sp. nov., isolated from Suaeda aralocaspica.</title>
        <authorList>
            <person name="Lei R.F.R."/>
        </authorList>
    </citation>
    <scope>NUCLEOTIDE SEQUENCE</scope>
    <source>
        <strain evidence="6">YZJH907-2</strain>
    </source>
</reference>
<name>A0A941ALM8_9BACI</name>
<comment type="pathway">
    <text evidence="5">Amino-acid biosynthesis; L-arginine biosynthesis; N(2)-acetyl-L-ornithine from L-glutamate: step 4/4.</text>
</comment>
<keyword evidence="5" id="KW-0963">Cytoplasm</keyword>
<dbReference type="InterPro" id="IPR050103">
    <property type="entry name" value="Class-III_PLP-dep_AT"/>
</dbReference>
<protein>
    <recommendedName>
        <fullName evidence="5">Acetylornithine aminotransferase</fullName>
        <shortName evidence="5">ACOAT</shortName>
        <ecNumber evidence="5">2.6.1.11</ecNumber>
    </recommendedName>
</protein>
<gene>
    <name evidence="5" type="primary">argD</name>
    <name evidence="6" type="ORF">J7W16_00395</name>
</gene>
<comment type="subunit">
    <text evidence="5">Homodimer.</text>
</comment>
<dbReference type="Gene3D" id="3.90.1150.10">
    <property type="entry name" value="Aspartate Aminotransferase, domain 1"/>
    <property type="match status" value="1"/>
</dbReference>
<feature type="binding site" evidence="5">
    <location>
        <position position="266"/>
    </location>
    <ligand>
        <name>pyridoxal 5'-phosphate</name>
        <dbReference type="ChEBI" id="CHEBI:597326"/>
    </ligand>
</feature>
<dbReference type="FunFam" id="3.40.640.10:FF:000004">
    <property type="entry name" value="Acetylornithine aminotransferase"/>
    <property type="match status" value="1"/>
</dbReference>
<evidence type="ECO:0000256" key="1">
    <source>
        <dbReference type="ARBA" id="ARBA00022576"/>
    </source>
</evidence>
<feature type="modified residue" description="N6-(pyridoxal phosphate)lysine" evidence="5">
    <location>
        <position position="237"/>
    </location>
</feature>
<dbReference type="Proteomes" id="UP000678228">
    <property type="component" value="Unassembled WGS sequence"/>
</dbReference>
<evidence type="ECO:0000256" key="5">
    <source>
        <dbReference type="HAMAP-Rule" id="MF_01107"/>
    </source>
</evidence>
<dbReference type="PROSITE" id="PS00600">
    <property type="entry name" value="AA_TRANSFER_CLASS_3"/>
    <property type="match status" value="1"/>
</dbReference>
<dbReference type="GO" id="GO:0005737">
    <property type="term" value="C:cytoplasm"/>
    <property type="evidence" value="ECO:0007669"/>
    <property type="project" value="UniProtKB-SubCell"/>
</dbReference>
<evidence type="ECO:0000313" key="6">
    <source>
        <dbReference type="EMBL" id="MBP3949570.1"/>
    </source>
</evidence>
<dbReference type="Pfam" id="PF00202">
    <property type="entry name" value="Aminotran_3"/>
    <property type="match status" value="1"/>
</dbReference>
<dbReference type="NCBIfam" id="TIGR00707">
    <property type="entry name" value="argD"/>
    <property type="match status" value="1"/>
</dbReference>
<dbReference type="PIRSF" id="PIRSF000521">
    <property type="entry name" value="Transaminase_4ab_Lys_Orn"/>
    <property type="match status" value="1"/>
</dbReference>
<sequence length="389" mass="41531">MMSALFPTYAKWEIQAEKGSGAVLTDVDGKEYLDFVAGIAVCNLGHCHPKVLASVEKQLEKLWHVSNLFQLEGQEKVAQMLVDHSVGDYVFFSNSGAEANEAAIKLARKATGKHHIVTLNQSFHGRTLGTMAATGQEKIHAGFGPLLQEFTYIDLNDIHALEEAVTNETAAVMVEVVQGEGGVCLMDQEFADALKKICEAYGCLLIIDEVQTGIGRTGTAFAYEQWGLSPDIFTLAKGLGNGFPVGAMVGKASLKDAFGPGSHGSTFGGNPLAMAAAEAVLTEVFAADMLKAVSAKGDWFMKKLEQHLASLSIVKEVRGIGLMIGIACEIEVAPMIKACREGGLLVLPAGPNVIRILPPLVVTEQQIESALAILVEVLTKTDNKQQIHA</sequence>
<feature type="binding site" evidence="5">
    <location>
        <position position="123"/>
    </location>
    <ligand>
        <name>pyridoxal 5'-phosphate</name>
        <dbReference type="ChEBI" id="CHEBI:597326"/>
    </ligand>
</feature>
<dbReference type="NCBIfam" id="NF002797">
    <property type="entry name" value="PRK02936.1"/>
    <property type="match status" value="1"/>
</dbReference>
<comment type="cofactor">
    <cofactor evidence="5">
        <name>pyridoxal 5'-phosphate</name>
        <dbReference type="ChEBI" id="CHEBI:597326"/>
    </cofactor>
    <text evidence="5">Binds 1 pyridoxal phosphate per subunit.</text>
</comment>
<proteinExistence type="inferred from homology"/>
<dbReference type="InterPro" id="IPR015424">
    <property type="entry name" value="PyrdxlP-dep_Trfase"/>
</dbReference>
<evidence type="ECO:0000256" key="2">
    <source>
        <dbReference type="ARBA" id="ARBA00022605"/>
    </source>
</evidence>
<dbReference type="NCBIfam" id="NF002325">
    <property type="entry name" value="PRK01278.1"/>
    <property type="match status" value="1"/>
</dbReference>
<dbReference type="GO" id="GO:0006526">
    <property type="term" value="P:L-arginine biosynthetic process"/>
    <property type="evidence" value="ECO:0007669"/>
    <property type="project" value="UniProtKB-UniRule"/>
</dbReference>
<dbReference type="EC" id="2.6.1.11" evidence="5"/>
<comment type="catalytic activity">
    <reaction evidence="5">
        <text>N(2)-acetyl-L-ornithine + 2-oxoglutarate = N-acetyl-L-glutamate 5-semialdehyde + L-glutamate</text>
        <dbReference type="Rhea" id="RHEA:18049"/>
        <dbReference type="ChEBI" id="CHEBI:16810"/>
        <dbReference type="ChEBI" id="CHEBI:29123"/>
        <dbReference type="ChEBI" id="CHEBI:29985"/>
        <dbReference type="ChEBI" id="CHEBI:57805"/>
        <dbReference type="EC" id="2.6.1.11"/>
    </reaction>
</comment>
<organism evidence="6 7">
    <name type="scientific">Halalkalibacter suaedae</name>
    <dbReference type="NCBI Taxonomy" id="2822140"/>
    <lineage>
        <taxon>Bacteria</taxon>
        <taxon>Bacillati</taxon>
        <taxon>Bacillota</taxon>
        <taxon>Bacilli</taxon>
        <taxon>Bacillales</taxon>
        <taxon>Bacillaceae</taxon>
        <taxon>Halalkalibacter</taxon>
    </lineage>
</organism>
<dbReference type="PANTHER" id="PTHR11986">
    <property type="entry name" value="AMINOTRANSFERASE CLASS III"/>
    <property type="match status" value="1"/>
</dbReference>
<dbReference type="PANTHER" id="PTHR11986:SF79">
    <property type="entry name" value="ACETYLORNITHINE AMINOTRANSFERASE, MITOCHONDRIAL"/>
    <property type="match status" value="1"/>
</dbReference>
<evidence type="ECO:0000256" key="3">
    <source>
        <dbReference type="ARBA" id="ARBA00022679"/>
    </source>
</evidence>
<dbReference type="AlphaFoldDB" id="A0A941ALM8"/>
<keyword evidence="5" id="KW-0055">Arginine biosynthesis</keyword>
<comment type="miscellaneous">
    <text evidence="5">May also have succinyldiaminopimelate aminotransferase activity, thus carrying out the corresponding step in lysine biosynthesis.</text>
</comment>
<dbReference type="InterPro" id="IPR049704">
    <property type="entry name" value="Aminotrans_3_PPA_site"/>
</dbReference>
<keyword evidence="4 5" id="KW-0663">Pyridoxal phosphate</keyword>
<dbReference type="SUPFAM" id="SSF53383">
    <property type="entry name" value="PLP-dependent transferases"/>
    <property type="match status" value="1"/>
</dbReference>
<dbReference type="CDD" id="cd00610">
    <property type="entry name" value="OAT_like"/>
    <property type="match status" value="1"/>
</dbReference>
<dbReference type="EMBL" id="JAGKSQ010000001">
    <property type="protein sequence ID" value="MBP3949570.1"/>
    <property type="molecule type" value="Genomic_DNA"/>
</dbReference>
<feature type="binding site" evidence="5">
    <location>
        <begin position="208"/>
        <end position="211"/>
    </location>
    <ligand>
        <name>pyridoxal 5'-phosphate</name>
        <dbReference type="ChEBI" id="CHEBI:597326"/>
    </ligand>
</feature>
<dbReference type="InterPro" id="IPR015422">
    <property type="entry name" value="PyrdxlP-dep_Trfase_small"/>
</dbReference>
<dbReference type="Gene3D" id="3.40.640.10">
    <property type="entry name" value="Type I PLP-dependent aspartate aminotransferase-like (Major domain)"/>
    <property type="match status" value="1"/>
</dbReference>
<keyword evidence="2 5" id="KW-0028">Amino-acid biosynthesis</keyword>
<evidence type="ECO:0000256" key="4">
    <source>
        <dbReference type="ARBA" id="ARBA00022898"/>
    </source>
</evidence>
<comment type="subcellular location">
    <subcellularLocation>
        <location evidence="5">Cytoplasm</location>
    </subcellularLocation>
</comment>
<evidence type="ECO:0000313" key="7">
    <source>
        <dbReference type="Proteomes" id="UP000678228"/>
    </source>
</evidence>
<comment type="caution">
    <text evidence="6">The sequence shown here is derived from an EMBL/GenBank/DDBJ whole genome shotgun (WGS) entry which is preliminary data.</text>
</comment>
<feature type="binding site" evidence="5">
    <location>
        <position position="126"/>
    </location>
    <ligand>
        <name>N(2)-acetyl-L-ornithine</name>
        <dbReference type="ChEBI" id="CHEBI:57805"/>
    </ligand>
</feature>
<feature type="binding site" evidence="5">
    <location>
        <position position="265"/>
    </location>
    <ligand>
        <name>N(2)-acetyl-L-ornithine</name>
        <dbReference type="ChEBI" id="CHEBI:57805"/>
    </ligand>
</feature>
<accession>A0A941ALM8</accession>
<dbReference type="GO" id="GO:0042802">
    <property type="term" value="F:identical protein binding"/>
    <property type="evidence" value="ECO:0007669"/>
    <property type="project" value="TreeGrafter"/>
</dbReference>
<feature type="binding site" evidence="5">
    <location>
        <begin position="96"/>
        <end position="97"/>
    </location>
    <ligand>
        <name>pyridoxal 5'-phosphate</name>
        <dbReference type="ChEBI" id="CHEBI:597326"/>
    </ligand>
</feature>
<dbReference type="HAMAP" id="MF_01107">
    <property type="entry name" value="ArgD_aminotrans_3"/>
    <property type="match status" value="1"/>
</dbReference>
<dbReference type="GO" id="GO:0003992">
    <property type="term" value="F:N2-acetyl-L-ornithine:2-oxoglutarate 5-aminotransferase activity"/>
    <property type="evidence" value="ECO:0007669"/>
    <property type="project" value="UniProtKB-UniRule"/>
</dbReference>
<dbReference type="InterPro" id="IPR005814">
    <property type="entry name" value="Aminotrans_3"/>
</dbReference>
<dbReference type="InterPro" id="IPR004636">
    <property type="entry name" value="AcOrn/SuccOrn_fam"/>
</dbReference>
<dbReference type="GO" id="GO:0030170">
    <property type="term" value="F:pyridoxal phosphate binding"/>
    <property type="evidence" value="ECO:0007669"/>
    <property type="project" value="InterPro"/>
</dbReference>
<dbReference type="InterPro" id="IPR015421">
    <property type="entry name" value="PyrdxlP-dep_Trfase_major"/>
</dbReference>
<keyword evidence="3 5" id="KW-0808">Transferase</keyword>
<keyword evidence="1 5" id="KW-0032">Aminotransferase</keyword>
<comment type="similarity">
    <text evidence="5">Belongs to the class-III pyridoxal-phosphate-dependent aminotransferase family. ArgD subfamily.</text>
</comment>
<keyword evidence="7" id="KW-1185">Reference proteome</keyword>